<reference evidence="3 4" key="1">
    <citation type="journal article" date="2012" name="Nat. Biotechnol.">
        <title>Draft genome sequence of pigeonpea (Cajanus cajan), an orphan legume crop of resource-poor farmers.</title>
        <authorList>
            <person name="Varshney R.K."/>
            <person name="Chen W."/>
            <person name="Li Y."/>
            <person name="Bharti A.K."/>
            <person name="Saxena R.K."/>
            <person name="Schlueter J.A."/>
            <person name="Donoghue M.T."/>
            <person name="Azam S."/>
            <person name="Fan G."/>
            <person name="Whaley A.M."/>
            <person name="Farmer A.D."/>
            <person name="Sheridan J."/>
            <person name="Iwata A."/>
            <person name="Tuteja R."/>
            <person name="Penmetsa R.V."/>
            <person name="Wu W."/>
            <person name="Upadhyaya H.D."/>
            <person name="Yang S.P."/>
            <person name="Shah T."/>
            <person name="Saxena K.B."/>
            <person name="Michael T."/>
            <person name="McCombie W.R."/>
            <person name="Yang B."/>
            <person name="Zhang G."/>
            <person name="Yang H."/>
            <person name="Wang J."/>
            <person name="Spillane C."/>
            <person name="Cook D.R."/>
            <person name="May G.D."/>
            <person name="Xu X."/>
            <person name="Jackson S.A."/>
        </authorList>
    </citation>
    <scope>NUCLEOTIDE SEQUENCE [LARGE SCALE GENOMIC DNA]</scope>
    <source>
        <strain evidence="4">cv. Asha</strain>
    </source>
</reference>
<comment type="cofactor">
    <cofactor evidence="1">
        <name>Mg(2+)</name>
        <dbReference type="ChEBI" id="CHEBI:18420"/>
    </cofactor>
</comment>
<name>A0A151SPI2_CAJCA</name>
<dbReference type="GO" id="GO:0016887">
    <property type="term" value="F:ATP hydrolysis activity"/>
    <property type="evidence" value="ECO:0007669"/>
    <property type="project" value="RHEA"/>
</dbReference>
<keyword evidence="1" id="KW-0547">Nucleotide-binding</keyword>
<dbReference type="AlphaFoldDB" id="A0A151SPI2"/>
<dbReference type="Gramene" id="C.cajan_02819.t">
    <property type="protein sequence ID" value="C.cajan_02819.t"/>
    <property type="gene ID" value="C.cajan_02819"/>
</dbReference>
<dbReference type="EMBL" id="CM003613">
    <property type="protein sequence ID" value="KYP56642.1"/>
    <property type="molecule type" value="Genomic_DNA"/>
</dbReference>
<feature type="domain" description="DNA helicase Pif1-like DEAD-box helicase" evidence="2">
    <location>
        <begin position="39"/>
        <end position="79"/>
    </location>
</feature>
<keyword evidence="1" id="KW-0227">DNA damage</keyword>
<keyword evidence="1" id="KW-0233">DNA recombination</keyword>
<evidence type="ECO:0000313" key="3">
    <source>
        <dbReference type="EMBL" id="KYP56642.1"/>
    </source>
</evidence>
<keyword evidence="1" id="KW-0347">Helicase</keyword>
<dbReference type="Proteomes" id="UP000075243">
    <property type="component" value="Chromosome 11"/>
</dbReference>
<dbReference type="GO" id="GO:0043139">
    <property type="term" value="F:5'-3' DNA helicase activity"/>
    <property type="evidence" value="ECO:0007669"/>
    <property type="project" value="UniProtKB-EC"/>
</dbReference>
<protein>
    <recommendedName>
        <fullName evidence="1">ATP-dependent DNA helicase</fullName>
        <ecNumber evidence="1">5.6.2.3</ecNumber>
    </recommendedName>
</protein>
<dbReference type="GO" id="GO:0006281">
    <property type="term" value="P:DNA repair"/>
    <property type="evidence" value="ECO:0007669"/>
    <property type="project" value="UniProtKB-KW"/>
</dbReference>
<feature type="non-terminal residue" evidence="3">
    <location>
        <position position="1"/>
    </location>
</feature>
<accession>A0A151SPI2</accession>
<dbReference type="InterPro" id="IPR027417">
    <property type="entry name" value="P-loop_NTPase"/>
</dbReference>
<dbReference type="InterPro" id="IPR010285">
    <property type="entry name" value="DNA_helicase_pif1-like_DEAD"/>
</dbReference>
<keyword evidence="1" id="KW-0378">Hydrolase</keyword>
<dbReference type="GO" id="GO:0005524">
    <property type="term" value="F:ATP binding"/>
    <property type="evidence" value="ECO:0007669"/>
    <property type="project" value="UniProtKB-KW"/>
</dbReference>
<dbReference type="Gene3D" id="3.40.50.300">
    <property type="entry name" value="P-loop containing nucleotide triphosphate hydrolases"/>
    <property type="match status" value="1"/>
</dbReference>
<comment type="catalytic activity">
    <reaction evidence="1">
        <text>ATP + H2O = ADP + phosphate + H(+)</text>
        <dbReference type="Rhea" id="RHEA:13065"/>
        <dbReference type="ChEBI" id="CHEBI:15377"/>
        <dbReference type="ChEBI" id="CHEBI:15378"/>
        <dbReference type="ChEBI" id="CHEBI:30616"/>
        <dbReference type="ChEBI" id="CHEBI:43474"/>
        <dbReference type="ChEBI" id="CHEBI:456216"/>
        <dbReference type="EC" id="5.6.2.3"/>
    </reaction>
</comment>
<keyword evidence="1" id="KW-0234">DNA repair</keyword>
<evidence type="ECO:0000313" key="4">
    <source>
        <dbReference type="Proteomes" id="UP000075243"/>
    </source>
</evidence>
<dbReference type="GO" id="GO:0006310">
    <property type="term" value="P:DNA recombination"/>
    <property type="evidence" value="ECO:0007669"/>
    <property type="project" value="UniProtKB-KW"/>
</dbReference>
<evidence type="ECO:0000259" key="2">
    <source>
        <dbReference type="Pfam" id="PF05970"/>
    </source>
</evidence>
<dbReference type="PANTHER" id="PTHR10492">
    <property type="match status" value="1"/>
</dbReference>
<dbReference type="Pfam" id="PF05970">
    <property type="entry name" value="PIF1"/>
    <property type="match status" value="1"/>
</dbReference>
<keyword evidence="4" id="KW-1185">Reference proteome</keyword>
<comment type="similarity">
    <text evidence="1">Belongs to the helicase family.</text>
</comment>
<proteinExistence type="inferred from homology"/>
<keyword evidence="1" id="KW-0067">ATP-binding</keyword>
<dbReference type="PANTHER" id="PTHR10492:SF57">
    <property type="entry name" value="ATP-DEPENDENT DNA HELICASE"/>
    <property type="match status" value="1"/>
</dbReference>
<evidence type="ECO:0000256" key="1">
    <source>
        <dbReference type="RuleBase" id="RU363044"/>
    </source>
</evidence>
<dbReference type="EC" id="5.6.2.3" evidence="1"/>
<sequence length="79" mass="8822">KSSFFVDGPGGIGKTFLYFTLIAKLRSKGQIVKATTSSGDFCQVLPVVQKGIKIQMIHACIIKYHLWSIIKVLHLQQNM</sequence>
<organism evidence="3 4">
    <name type="scientific">Cajanus cajan</name>
    <name type="common">Pigeon pea</name>
    <name type="synonym">Cajanus indicus</name>
    <dbReference type="NCBI Taxonomy" id="3821"/>
    <lineage>
        <taxon>Eukaryota</taxon>
        <taxon>Viridiplantae</taxon>
        <taxon>Streptophyta</taxon>
        <taxon>Embryophyta</taxon>
        <taxon>Tracheophyta</taxon>
        <taxon>Spermatophyta</taxon>
        <taxon>Magnoliopsida</taxon>
        <taxon>eudicotyledons</taxon>
        <taxon>Gunneridae</taxon>
        <taxon>Pentapetalae</taxon>
        <taxon>rosids</taxon>
        <taxon>fabids</taxon>
        <taxon>Fabales</taxon>
        <taxon>Fabaceae</taxon>
        <taxon>Papilionoideae</taxon>
        <taxon>50 kb inversion clade</taxon>
        <taxon>NPAAA clade</taxon>
        <taxon>indigoferoid/millettioid clade</taxon>
        <taxon>Phaseoleae</taxon>
        <taxon>Cajanus</taxon>
    </lineage>
</organism>
<dbReference type="GO" id="GO:0000723">
    <property type="term" value="P:telomere maintenance"/>
    <property type="evidence" value="ECO:0007669"/>
    <property type="project" value="InterPro"/>
</dbReference>
<gene>
    <name evidence="3" type="ORF">KK1_002886</name>
</gene>